<keyword evidence="2" id="KW-1185">Reference proteome</keyword>
<gene>
    <name evidence="1" type="ORF">TRIPP_81</name>
</gene>
<protein>
    <submittedName>
        <fullName evidence="1">Uncharacterized protein</fullName>
    </submittedName>
</protein>
<dbReference type="EMBL" id="KT755656">
    <property type="protein sequence ID" value="ALH46454.1"/>
    <property type="molecule type" value="Genomic_DNA"/>
</dbReference>
<accession>A0A0N9SHP7</accession>
<proteinExistence type="predicted"/>
<evidence type="ECO:0000313" key="2">
    <source>
        <dbReference type="Proteomes" id="UP000204254"/>
    </source>
</evidence>
<reference evidence="1 2" key="1">
    <citation type="journal article" date="2016" name="Genome Announc.">
        <title>Paenibacillus larvae Phage Tripp Genome Has 378-Base-Pair Terminal Repeats.</title>
        <authorList>
            <person name="Abraham J."/>
            <person name="Bousquet A.C."/>
            <person name="Bruff E."/>
            <person name="Carson N."/>
            <person name="Clark A."/>
            <person name="Connell A."/>
            <person name="Davis Z."/>
            <person name="Dums J."/>
            <person name="Everington C."/>
            <person name="Groth A."/>
            <person name="Hawes N."/>
            <person name="McArthur N."/>
            <person name="McKenney C."/>
            <person name="Oufkir A."/>
            <person name="Pearce B."/>
            <person name="Rampal S."/>
            <person name="Rozier H."/>
            <person name="Schaff J."/>
            <person name="Slehria T."/>
            <person name="Carson S."/>
            <person name="Miller E.S."/>
        </authorList>
    </citation>
    <scope>NUCLEOTIDE SEQUENCE [LARGE SCALE GENOMIC DNA]</scope>
</reference>
<dbReference type="KEGG" id="vg:26637039"/>
<sequence>MPKVEIEVWANDGARSGEPYVSTDVHGRLRLSAGLIDMLSCRDMPIKLYVGYDKANKRIALGKEDVIKAPDANPVLFDRTRHYGWARRFYDKFGIPADTARYYYDGKYQGWLMFKRDGYDAPDGRGQ</sequence>
<dbReference type="Proteomes" id="UP000204254">
    <property type="component" value="Segment"/>
</dbReference>
<organism evidence="1 2">
    <name type="scientific">Paenibacillus phage Tripp</name>
    <dbReference type="NCBI Taxonomy" id="1718161"/>
    <lineage>
        <taxon>Viruses</taxon>
        <taxon>Duplodnaviria</taxon>
        <taxon>Heunggongvirae</taxon>
        <taxon>Uroviricota</taxon>
        <taxon>Caudoviricetes</taxon>
        <taxon>Halcyonevirus</taxon>
        <taxon>Halcyonevirus tripp</taxon>
    </lineage>
</organism>
<evidence type="ECO:0000313" key="1">
    <source>
        <dbReference type="EMBL" id="ALH46454.1"/>
    </source>
</evidence>
<name>A0A0N9SHP7_9CAUD</name>
<dbReference type="GeneID" id="26637039"/>
<dbReference type="RefSeq" id="YP_009210601.1">
    <property type="nucleotide sequence ID" value="NC_028930.1"/>
</dbReference>